<keyword evidence="2" id="KW-1185">Reference proteome</keyword>
<sequence length="112" mass="12965">MLLLLLNSVTAILTISFGIFNSNSPGSDGHTSKELRFMINDYDDLNRSKCIGTVSLFYKKTLQGIPFKLETFNSIWTNTMYTEIVPEMYFIKDHYYWIGMNNEARSGIIQFE</sequence>
<name>A0A1Y1S843_9MICR</name>
<proteinExistence type="predicted"/>
<organism evidence="1 2">
    <name type="scientific">Enterospora canceri</name>
    <dbReference type="NCBI Taxonomy" id="1081671"/>
    <lineage>
        <taxon>Eukaryota</taxon>
        <taxon>Fungi</taxon>
        <taxon>Fungi incertae sedis</taxon>
        <taxon>Microsporidia</taxon>
        <taxon>Enterocytozoonidae</taxon>
        <taxon>Enterospora</taxon>
    </lineage>
</organism>
<reference evidence="1 2" key="1">
    <citation type="journal article" date="2017" name="Environ. Microbiol.">
        <title>Decay of the glycolytic pathway and adaptation to intranuclear parasitism within Enterocytozoonidae microsporidia.</title>
        <authorList>
            <person name="Wiredu Boakye D."/>
            <person name="Jaroenlak P."/>
            <person name="Prachumwat A."/>
            <person name="Williams T.A."/>
            <person name="Bateman K.S."/>
            <person name="Itsathitphaisarn O."/>
            <person name="Sritunyalucksana K."/>
            <person name="Paszkiewicz K.H."/>
            <person name="Moore K.A."/>
            <person name="Stentiford G.D."/>
            <person name="Williams B.A."/>
        </authorList>
    </citation>
    <scope>NUCLEOTIDE SEQUENCE [LARGE SCALE GENOMIC DNA]</scope>
    <source>
        <strain evidence="1 2">GB1</strain>
    </source>
</reference>
<dbReference type="VEuPathDB" id="MicrosporidiaDB:ECANGB1_832"/>
<comment type="caution">
    <text evidence="1">The sequence shown here is derived from an EMBL/GenBank/DDBJ whole genome shotgun (WGS) entry which is preliminary data.</text>
</comment>
<evidence type="ECO:0000313" key="2">
    <source>
        <dbReference type="Proteomes" id="UP000192639"/>
    </source>
</evidence>
<dbReference type="AlphaFoldDB" id="A0A1Y1S843"/>
<evidence type="ECO:0000313" key="1">
    <source>
        <dbReference type="EMBL" id="ORD94355.1"/>
    </source>
</evidence>
<dbReference type="EMBL" id="LWDP01000023">
    <property type="protein sequence ID" value="ORD94355.1"/>
    <property type="molecule type" value="Genomic_DNA"/>
</dbReference>
<accession>A0A1Y1S843</accession>
<gene>
    <name evidence="1" type="ORF">ECANGB1_832</name>
</gene>
<protein>
    <submittedName>
        <fullName evidence="1">Uncharacterized protein</fullName>
    </submittedName>
</protein>
<dbReference type="Proteomes" id="UP000192639">
    <property type="component" value="Unassembled WGS sequence"/>
</dbReference>